<reference evidence="2" key="1">
    <citation type="journal article" date="2020" name="Stud. Mycol.">
        <title>101 Dothideomycetes genomes: a test case for predicting lifestyles and emergence of pathogens.</title>
        <authorList>
            <person name="Haridas S."/>
            <person name="Albert R."/>
            <person name="Binder M."/>
            <person name="Bloem J."/>
            <person name="Labutti K."/>
            <person name="Salamov A."/>
            <person name="Andreopoulos B."/>
            <person name="Baker S."/>
            <person name="Barry K."/>
            <person name="Bills G."/>
            <person name="Bluhm B."/>
            <person name="Cannon C."/>
            <person name="Castanera R."/>
            <person name="Culley D."/>
            <person name="Daum C."/>
            <person name="Ezra D."/>
            <person name="Gonzalez J."/>
            <person name="Henrissat B."/>
            <person name="Kuo A."/>
            <person name="Liang C."/>
            <person name="Lipzen A."/>
            <person name="Lutzoni F."/>
            <person name="Magnuson J."/>
            <person name="Mondo S."/>
            <person name="Nolan M."/>
            <person name="Ohm R."/>
            <person name="Pangilinan J."/>
            <person name="Park H.-J."/>
            <person name="Ramirez L."/>
            <person name="Alfaro M."/>
            <person name="Sun H."/>
            <person name="Tritt A."/>
            <person name="Yoshinaga Y."/>
            <person name="Zwiers L.-H."/>
            <person name="Turgeon B."/>
            <person name="Goodwin S."/>
            <person name="Spatafora J."/>
            <person name="Crous P."/>
            <person name="Grigoriev I."/>
        </authorList>
    </citation>
    <scope>NUCLEOTIDE SEQUENCE</scope>
    <source>
        <strain evidence="2">CBS 675.92</strain>
    </source>
</reference>
<sequence length="393" mass="43670">MAATFDVAKARERFPALKQDQVFLDNAGGSQALGDVVDSITQYLSKTNVQLGASYHTGRQSNTKYEEGYQAAAKYMNAGRDEIVLGTSTTQLFMNLSYALKIPEGSEIILSKMEHETNVKPWLHLADRLNLKVKWWVAEKPELKLNPENLKPLLSDKVKFVACTHVSNILGGIHDIKAIAEAVHSVGALFCVDGVSYAPHRAVDVREFGVDFYAFSWYKVYGPHISVLYASNAAQQHIKPLTHFFNPTKTLEDKLGLAGSNYEAVQSIPQITAYLSSIGFDAIAAHEEKIQTILLGFLTSRDDITVHGLTSTDSKVRVPTISFTVKGVSSRKIVEDAEKLSNFGFRWGHFYSKRLCDEVLGLEAEGVTRVSMVHYNTEEEIRSLVEVLKKVLP</sequence>
<dbReference type="InterPro" id="IPR015422">
    <property type="entry name" value="PyrdxlP-dep_Trfase_small"/>
</dbReference>
<dbReference type="PANTHER" id="PTHR43586">
    <property type="entry name" value="CYSTEINE DESULFURASE"/>
    <property type="match status" value="1"/>
</dbReference>
<dbReference type="Gene3D" id="3.90.1150.10">
    <property type="entry name" value="Aspartate Aminotransferase, domain 1"/>
    <property type="match status" value="1"/>
</dbReference>
<dbReference type="GO" id="GO:0016740">
    <property type="term" value="F:transferase activity"/>
    <property type="evidence" value="ECO:0007669"/>
    <property type="project" value="UniProtKB-KW"/>
</dbReference>
<name>A0A6A5T9E1_9PLEO</name>
<dbReference type="InterPro" id="IPR000192">
    <property type="entry name" value="Aminotrans_V_dom"/>
</dbReference>
<accession>A0A6A5T9E1</accession>
<dbReference type="OrthoDB" id="420046at2759"/>
<keyword evidence="3" id="KW-1185">Reference proteome</keyword>
<dbReference type="Gene3D" id="3.40.640.10">
    <property type="entry name" value="Type I PLP-dependent aspartate aminotransferase-like (Major domain)"/>
    <property type="match status" value="1"/>
</dbReference>
<protein>
    <submittedName>
        <fullName evidence="2">PLP-dependent transferase</fullName>
    </submittedName>
</protein>
<evidence type="ECO:0000313" key="2">
    <source>
        <dbReference type="EMBL" id="KAF1948754.1"/>
    </source>
</evidence>
<organism evidence="2 3">
    <name type="scientific">Byssothecium circinans</name>
    <dbReference type="NCBI Taxonomy" id="147558"/>
    <lineage>
        <taxon>Eukaryota</taxon>
        <taxon>Fungi</taxon>
        <taxon>Dikarya</taxon>
        <taxon>Ascomycota</taxon>
        <taxon>Pezizomycotina</taxon>
        <taxon>Dothideomycetes</taxon>
        <taxon>Pleosporomycetidae</taxon>
        <taxon>Pleosporales</taxon>
        <taxon>Massarineae</taxon>
        <taxon>Massarinaceae</taxon>
        <taxon>Byssothecium</taxon>
    </lineage>
</organism>
<dbReference type="InterPro" id="IPR015424">
    <property type="entry name" value="PyrdxlP-dep_Trfase"/>
</dbReference>
<feature type="domain" description="Aminotransferase class V" evidence="1">
    <location>
        <begin position="22"/>
        <end position="384"/>
    </location>
</feature>
<keyword evidence="2" id="KW-0808">Transferase</keyword>
<proteinExistence type="predicted"/>
<dbReference type="EMBL" id="ML977049">
    <property type="protein sequence ID" value="KAF1948754.1"/>
    <property type="molecule type" value="Genomic_DNA"/>
</dbReference>
<dbReference type="Pfam" id="PF00266">
    <property type="entry name" value="Aminotran_5"/>
    <property type="match status" value="1"/>
</dbReference>
<dbReference type="PANTHER" id="PTHR43586:SF21">
    <property type="entry name" value="PYRIDOXAL PHOSPHATE (PLP)-DEPENDENT ASPARTATE AMINOTRANSFERASE SUPERFAMILY"/>
    <property type="match status" value="1"/>
</dbReference>
<dbReference type="Proteomes" id="UP000800035">
    <property type="component" value="Unassembled WGS sequence"/>
</dbReference>
<gene>
    <name evidence="2" type="ORF">CC80DRAFT_430835</name>
</gene>
<dbReference type="SUPFAM" id="SSF53383">
    <property type="entry name" value="PLP-dependent transferases"/>
    <property type="match status" value="1"/>
</dbReference>
<dbReference type="InterPro" id="IPR015421">
    <property type="entry name" value="PyrdxlP-dep_Trfase_major"/>
</dbReference>
<dbReference type="AlphaFoldDB" id="A0A6A5T9E1"/>
<evidence type="ECO:0000259" key="1">
    <source>
        <dbReference type="Pfam" id="PF00266"/>
    </source>
</evidence>
<evidence type="ECO:0000313" key="3">
    <source>
        <dbReference type="Proteomes" id="UP000800035"/>
    </source>
</evidence>